<gene>
    <name evidence="3" type="ORF">AZI87_01770</name>
</gene>
<dbReference type="Proteomes" id="UP000075799">
    <property type="component" value="Unassembled WGS sequence"/>
</dbReference>
<dbReference type="Pfam" id="PF06742">
    <property type="entry name" value="DUF1214"/>
    <property type="match status" value="1"/>
</dbReference>
<reference evidence="3 4" key="1">
    <citation type="submission" date="2016-03" db="EMBL/GenBank/DDBJ databases">
        <authorList>
            <person name="Ploux O."/>
        </authorList>
    </citation>
    <scope>NUCLEOTIDE SEQUENCE [LARGE SCALE GENOMIC DNA]</scope>
    <source>
        <strain evidence="3 4">EC13</strain>
    </source>
</reference>
<dbReference type="InterPro" id="IPR037049">
    <property type="entry name" value="DUF1214_C_sf"/>
</dbReference>
<dbReference type="PANTHER" id="PTHR36509:SF3">
    <property type="entry name" value="SIGNAL PEPTIDE PROTEIN"/>
    <property type="match status" value="1"/>
</dbReference>
<evidence type="ECO:0000259" key="2">
    <source>
        <dbReference type="Pfam" id="PF06863"/>
    </source>
</evidence>
<organism evidence="3 4">
    <name type="scientific">Bdellovibrio bacteriovorus</name>
    <dbReference type="NCBI Taxonomy" id="959"/>
    <lineage>
        <taxon>Bacteria</taxon>
        <taxon>Pseudomonadati</taxon>
        <taxon>Bdellovibrionota</taxon>
        <taxon>Bdellovibrionia</taxon>
        <taxon>Bdellovibrionales</taxon>
        <taxon>Pseudobdellovibrionaceae</taxon>
        <taxon>Bdellovibrio</taxon>
    </lineage>
</organism>
<dbReference type="InterPro" id="IPR037050">
    <property type="entry name" value="DUF1254_sf"/>
</dbReference>
<dbReference type="InterPro" id="IPR010621">
    <property type="entry name" value="DUF1214"/>
</dbReference>
<feature type="domain" description="DUF1254" evidence="2">
    <location>
        <begin position="65"/>
        <end position="175"/>
    </location>
</feature>
<dbReference type="PANTHER" id="PTHR36509">
    <property type="entry name" value="BLL3101 PROTEIN"/>
    <property type="match status" value="1"/>
</dbReference>
<comment type="caution">
    <text evidence="3">The sequence shown here is derived from an EMBL/GenBank/DDBJ whole genome shotgun (WGS) entry which is preliminary data.</text>
</comment>
<proteinExistence type="predicted"/>
<evidence type="ECO:0000313" key="3">
    <source>
        <dbReference type="EMBL" id="KYG69632.1"/>
    </source>
</evidence>
<evidence type="ECO:0008006" key="5">
    <source>
        <dbReference type="Google" id="ProtNLM"/>
    </source>
</evidence>
<dbReference type="Gene3D" id="2.60.40.1610">
    <property type="entry name" value="Domain of unknown function DUF1254"/>
    <property type="match status" value="1"/>
</dbReference>
<dbReference type="OrthoDB" id="5288070at2"/>
<dbReference type="Gene3D" id="2.60.120.600">
    <property type="entry name" value="Domain of unknown function DUF1214, C-terminal domain"/>
    <property type="match status" value="1"/>
</dbReference>
<dbReference type="EMBL" id="LUKD01000001">
    <property type="protein sequence ID" value="KYG69632.1"/>
    <property type="molecule type" value="Genomic_DNA"/>
</dbReference>
<name>A0A162H467_BDEBC</name>
<evidence type="ECO:0000313" key="4">
    <source>
        <dbReference type="Proteomes" id="UP000075799"/>
    </source>
</evidence>
<dbReference type="SUPFAM" id="SSF160935">
    <property type="entry name" value="VPA0735-like"/>
    <property type="match status" value="1"/>
</dbReference>
<dbReference type="InterPro" id="IPR010679">
    <property type="entry name" value="DUF1254"/>
</dbReference>
<dbReference type="AlphaFoldDB" id="A0A162H467"/>
<dbReference type="Gene3D" id="1.10.3360.10">
    <property type="entry name" value="VPA0735-like domain"/>
    <property type="match status" value="1"/>
</dbReference>
<dbReference type="Pfam" id="PF06863">
    <property type="entry name" value="DUF1254"/>
    <property type="match status" value="1"/>
</dbReference>
<protein>
    <recommendedName>
        <fullName evidence="5">DUF1254 domain-containing protein</fullName>
    </recommendedName>
</protein>
<feature type="domain" description="DUF1214" evidence="1">
    <location>
        <begin position="329"/>
        <end position="436"/>
    </location>
</feature>
<sequence length="460" mass="51529">MLVLFASFNAHAADAPKDISSAVEAYRFWYPTVSMEGMMSGMRSLGVKDNARMFSAQGDAGVLAFTANQDTPYAVALLDLKDGPMVVEIPAGPFMALVDDHHQRWIVDMGIPGQDGGKGGKYLILPPQYKSEVPQGFNVAQSNTFKVMLVARVIPQAGQSMKTTQERIKEFRIYPLSTIKSPKLVTVFDATGKKGDTSLLKWESNIQFWQQLAKVINEEPMDSRYQIMFDQLKAFGIEKGKEFKPDAATKKMLEAAAKEGKTQMLTTSFSSDRPDRIKWGDRKWEWLLLNSDPTWATNHDMDPVARDRYFAQAIVMSPAMLKRDASAGSLYWGAFKDANNKAMDGGRHYKLTVPMPVPARLFWSVTVYDTETRSLIQNGRPNAAIRSLVELKDMKDVKSVDLYFGPSAPAGNEKTWVKTIPGKTWFAYFRIYGPDKEAFEGAWKPGDITEIKNETMASFD</sequence>
<evidence type="ECO:0000259" key="1">
    <source>
        <dbReference type="Pfam" id="PF06742"/>
    </source>
</evidence>
<accession>A0A162H467</accession>